<dbReference type="PANTHER" id="PTHR47050:SF1">
    <property type="entry name" value="TETRATRICOPEPTIDE REPEAT PROTEIN 24-LIKE"/>
    <property type="match status" value="1"/>
</dbReference>
<name>A0AAD7WTH0_9TELE</name>
<sequence length="216" mass="23363">MSEVSLSGSEAVEGRRMVVELTRDGTEALKVGDHEQALFLFKGAFRSSCEEPSGRGQGVCLFNLGAAYVAVGKPKKGLKCFQRSRQHHQGADGDMNFNVGAAYEGVGQLEKALLFYRRAVRGCGPADALLKLAYCSASTEDHVTAGRSFAQAARAYRLANQREDAAMALREAANHTIRSRGAASETEVLQLLRECLREYWEGVGDAGLRGKAGRHP</sequence>
<dbReference type="Gene3D" id="1.25.40.10">
    <property type="entry name" value="Tetratricopeptide repeat domain"/>
    <property type="match status" value="1"/>
</dbReference>
<reference evidence="1" key="1">
    <citation type="journal article" date="2023" name="Science">
        <title>Genome structures resolve the early diversification of teleost fishes.</title>
        <authorList>
            <person name="Parey E."/>
            <person name="Louis A."/>
            <person name="Montfort J."/>
            <person name="Bouchez O."/>
            <person name="Roques C."/>
            <person name="Iampietro C."/>
            <person name="Lluch J."/>
            <person name="Castinel A."/>
            <person name="Donnadieu C."/>
            <person name="Desvignes T."/>
            <person name="Floi Bucao C."/>
            <person name="Jouanno E."/>
            <person name="Wen M."/>
            <person name="Mejri S."/>
            <person name="Dirks R."/>
            <person name="Jansen H."/>
            <person name="Henkel C."/>
            <person name="Chen W.J."/>
            <person name="Zahm M."/>
            <person name="Cabau C."/>
            <person name="Klopp C."/>
            <person name="Thompson A.W."/>
            <person name="Robinson-Rechavi M."/>
            <person name="Braasch I."/>
            <person name="Lecointre G."/>
            <person name="Bobe J."/>
            <person name="Postlethwait J.H."/>
            <person name="Berthelot C."/>
            <person name="Roest Crollius H."/>
            <person name="Guiguen Y."/>
        </authorList>
    </citation>
    <scope>NUCLEOTIDE SEQUENCE</scope>
    <source>
        <strain evidence="1">NC1722</strain>
    </source>
</reference>
<dbReference type="EMBL" id="JAINUG010000037">
    <property type="protein sequence ID" value="KAJ8407699.1"/>
    <property type="molecule type" value="Genomic_DNA"/>
</dbReference>
<dbReference type="AlphaFoldDB" id="A0AAD7WTH0"/>
<comment type="caution">
    <text evidence="1">The sequence shown here is derived from an EMBL/GenBank/DDBJ whole genome shotgun (WGS) entry which is preliminary data.</text>
</comment>
<dbReference type="SUPFAM" id="SSF48452">
    <property type="entry name" value="TPR-like"/>
    <property type="match status" value="1"/>
</dbReference>
<dbReference type="InterPro" id="IPR024812">
    <property type="entry name" value="TPR_24"/>
</dbReference>
<proteinExistence type="predicted"/>
<accession>A0AAD7WTH0</accession>
<gene>
    <name evidence="1" type="ORF">AAFF_G00267430</name>
</gene>
<evidence type="ECO:0000313" key="1">
    <source>
        <dbReference type="EMBL" id="KAJ8407699.1"/>
    </source>
</evidence>
<organism evidence="1 2">
    <name type="scientific">Aldrovandia affinis</name>
    <dbReference type="NCBI Taxonomy" id="143900"/>
    <lineage>
        <taxon>Eukaryota</taxon>
        <taxon>Metazoa</taxon>
        <taxon>Chordata</taxon>
        <taxon>Craniata</taxon>
        <taxon>Vertebrata</taxon>
        <taxon>Euteleostomi</taxon>
        <taxon>Actinopterygii</taxon>
        <taxon>Neopterygii</taxon>
        <taxon>Teleostei</taxon>
        <taxon>Notacanthiformes</taxon>
        <taxon>Halosauridae</taxon>
        <taxon>Aldrovandia</taxon>
    </lineage>
</organism>
<protein>
    <submittedName>
        <fullName evidence="1">Uncharacterized protein</fullName>
    </submittedName>
</protein>
<dbReference type="Proteomes" id="UP001221898">
    <property type="component" value="Unassembled WGS sequence"/>
</dbReference>
<keyword evidence="2" id="KW-1185">Reference proteome</keyword>
<evidence type="ECO:0000313" key="2">
    <source>
        <dbReference type="Proteomes" id="UP001221898"/>
    </source>
</evidence>
<dbReference type="PANTHER" id="PTHR47050">
    <property type="entry name" value="TETRATRICOPEPTIDE REPEAT PROTEIN 24"/>
    <property type="match status" value="1"/>
</dbReference>
<dbReference type="InterPro" id="IPR011990">
    <property type="entry name" value="TPR-like_helical_dom_sf"/>
</dbReference>